<dbReference type="GO" id="GO:0006412">
    <property type="term" value="P:translation"/>
    <property type="evidence" value="ECO:0007669"/>
    <property type="project" value="InterPro"/>
</dbReference>
<dbReference type="Proteomes" id="UP000039046">
    <property type="component" value="Unassembled WGS sequence"/>
</dbReference>
<evidence type="ECO:0000313" key="6">
    <source>
        <dbReference type="Proteomes" id="UP000039046"/>
    </source>
</evidence>
<dbReference type="EMBL" id="CDHN01000001">
    <property type="protein sequence ID" value="CEJ79917.1"/>
    <property type="molecule type" value="Genomic_DNA"/>
</dbReference>
<keyword evidence="3" id="KW-0687">Ribonucleoprotein</keyword>
<dbReference type="PANTHER" id="PTHR23321:SF26">
    <property type="entry name" value="SMALL RIBOSOMAL SUBUNIT PROTEIN US15M"/>
    <property type="match status" value="1"/>
</dbReference>
<proteinExistence type="inferred from homology"/>
<dbReference type="PANTHER" id="PTHR23321">
    <property type="entry name" value="RIBOSOMAL PROTEIN S15, BACTERIAL AND ORGANELLAR"/>
    <property type="match status" value="1"/>
</dbReference>
<dbReference type="Pfam" id="PF00312">
    <property type="entry name" value="Ribosomal_S15"/>
    <property type="match status" value="1"/>
</dbReference>
<dbReference type="GO" id="GO:0005737">
    <property type="term" value="C:cytoplasm"/>
    <property type="evidence" value="ECO:0007669"/>
    <property type="project" value="UniProtKB-ARBA"/>
</dbReference>
<dbReference type="OrthoDB" id="441444at2759"/>
<evidence type="ECO:0000313" key="5">
    <source>
        <dbReference type="EMBL" id="CEJ79917.1"/>
    </source>
</evidence>
<dbReference type="InterPro" id="IPR009068">
    <property type="entry name" value="uS15_NS1_RNA-bd_sf"/>
</dbReference>
<accession>A0A0A1T0Z8</accession>
<evidence type="ECO:0008006" key="7">
    <source>
        <dbReference type="Google" id="ProtNLM"/>
    </source>
</evidence>
<dbReference type="AlphaFoldDB" id="A0A0A1T0Z8"/>
<evidence type="ECO:0000256" key="1">
    <source>
        <dbReference type="ARBA" id="ARBA00008434"/>
    </source>
</evidence>
<dbReference type="GO" id="GO:0005840">
    <property type="term" value="C:ribosome"/>
    <property type="evidence" value="ECO:0007669"/>
    <property type="project" value="UniProtKB-KW"/>
</dbReference>
<feature type="region of interest" description="Disordered" evidence="4">
    <location>
        <begin position="208"/>
        <end position="234"/>
    </location>
</feature>
<dbReference type="InterPro" id="IPR000589">
    <property type="entry name" value="Ribosomal_uS15"/>
</dbReference>
<keyword evidence="6" id="KW-1185">Reference proteome</keyword>
<dbReference type="Gene3D" id="1.10.287.10">
    <property type="entry name" value="S15/NS1, RNA-binding"/>
    <property type="match status" value="1"/>
</dbReference>
<dbReference type="GO" id="GO:0003735">
    <property type="term" value="F:structural constituent of ribosome"/>
    <property type="evidence" value="ECO:0007669"/>
    <property type="project" value="InterPro"/>
</dbReference>
<protein>
    <recommendedName>
        <fullName evidence="7">Ribosomal protein S15-like protein</fullName>
    </recommendedName>
</protein>
<dbReference type="SUPFAM" id="SSF47060">
    <property type="entry name" value="S15/NS1 RNA-binding domain"/>
    <property type="match status" value="1"/>
</dbReference>
<dbReference type="GO" id="GO:1990904">
    <property type="term" value="C:ribonucleoprotein complex"/>
    <property type="evidence" value="ECO:0007669"/>
    <property type="project" value="UniProtKB-KW"/>
</dbReference>
<dbReference type="STRING" id="1531966.A0A0A1T0Z8"/>
<evidence type="ECO:0000256" key="3">
    <source>
        <dbReference type="ARBA" id="ARBA00023274"/>
    </source>
</evidence>
<comment type="similarity">
    <text evidence="1">Belongs to the universal ribosomal protein uS15 family.</text>
</comment>
<dbReference type="SMART" id="SM01387">
    <property type="entry name" value="Ribosomal_S15"/>
    <property type="match status" value="1"/>
</dbReference>
<reference evidence="5 6" key="1">
    <citation type="journal article" date="2015" name="Genome Announc.">
        <title>Draft Genome Sequence and Gene Annotation of the Entomopathogenic Fungus Verticillium hemipterigenum.</title>
        <authorList>
            <person name="Horn F."/>
            <person name="Habel A."/>
            <person name="Scharf D.H."/>
            <person name="Dworschak J."/>
            <person name="Brakhage A.A."/>
            <person name="Guthke R."/>
            <person name="Hertweck C."/>
            <person name="Linde J."/>
        </authorList>
    </citation>
    <scope>NUCLEOTIDE SEQUENCE [LARGE SCALE GENOMIC DNA]</scope>
</reference>
<gene>
    <name evidence="5" type="ORF">VHEMI00128</name>
</gene>
<sequence>MPPRLEALQRLGTASLCLRPAARPAIPQFLPITQTANLSLRERKRKAKQDPYKYAQAQQRKNVNLKRRGELEAERNAGWGDAVWGKDTPFIKSLAATNKEFVAQGGLDASKPVEAQNRLRNFFLTDAELERAGERAFALSKPVSGVVDWQMDPAQKEKELDTLHQEKHDRAMEALKRITSLRNSSAKDRYHVNVRRIIEEFGRHKTDGVLAPKPDSINPSTAAEVPRGGPDTGSSEVQIGILTAKIRNLAGVLELNRGHKDKHNKRNLRVLVHKRQRLLKYMERKERGSERWTNMIEKLGLTPATWKGQISM</sequence>
<dbReference type="CDD" id="cd00353">
    <property type="entry name" value="Ribosomal_S15p_S13e"/>
    <property type="match status" value="1"/>
</dbReference>
<name>A0A0A1T0Z8_9HYPO</name>
<evidence type="ECO:0000256" key="2">
    <source>
        <dbReference type="ARBA" id="ARBA00022980"/>
    </source>
</evidence>
<keyword evidence="2" id="KW-0689">Ribosomal protein</keyword>
<dbReference type="HOGENOM" id="CLU_078264_0_0_1"/>
<organism evidence="5 6">
    <name type="scientific">[Torrubiella] hemipterigena</name>
    <dbReference type="NCBI Taxonomy" id="1531966"/>
    <lineage>
        <taxon>Eukaryota</taxon>
        <taxon>Fungi</taxon>
        <taxon>Dikarya</taxon>
        <taxon>Ascomycota</taxon>
        <taxon>Pezizomycotina</taxon>
        <taxon>Sordariomycetes</taxon>
        <taxon>Hypocreomycetidae</taxon>
        <taxon>Hypocreales</taxon>
        <taxon>Clavicipitaceae</taxon>
        <taxon>Clavicipitaceae incertae sedis</taxon>
        <taxon>'Torrubiella' clade</taxon>
    </lineage>
</organism>
<evidence type="ECO:0000256" key="4">
    <source>
        <dbReference type="SAM" id="MobiDB-lite"/>
    </source>
</evidence>
<dbReference type="InterPro" id="IPR005290">
    <property type="entry name" value="Ribosomal_uS15_bac-type"/>
</dbReference>